<dbReference type="SUPFAM" id="SSF49899">
    <property type="entry name" value="Concanavalin A-like lectins/glucanases"/>
    <property type="match status" value="1"/>
</dbReference>
<dbReference type="Gene3D" id="2.60.120.200">
    <property type="match status" value="1"/>
</dbReference>
<feature type="domain" description="Galectin" evidence="2">
    <location>
        <begin position="1"/>
        <end position="137"/>
    </location>
</feature>
<sequence>MIDVSGKVLDGKIIYFRGFGRSDMNWGGVELRTHETDALAVIPLIVQQRWQADPRSPVTIVNDRVDCCHYGGEVWINGTIADREQLFNMEIEIHRNLYKVYANGDLLWSFNKRAQTDNEDISIFFIWQLGLADLCIT</sequence>
<dbReference type="RefSeq" id="XP_014671790.1">
    <property type="nucleotide sequence ID" value="XM_014816304.1"/>
</dbReference>
<accession>A0ABM1EHW9</accession>
<dbReference type="InterPro" id="IPR001079">
    <property type="entry name" value="Galectin_CRD"/>
</dbReference>
<dbReference type="GeneID" id="106812426"/>
<evidence type="ECO:0000256" key="1">
    <source>
        <dbReference type="ARBA" id="ARBA00022734"/>
    </source>
</evidence>
<evidence type="ECO:0000313" key="3">
    <source>
        <dbReference type="Proteomes" id="UP000695022"/>
    </source>
</evidence>
<organism evidence="3 4">
    <name type="scientific">Priapulus caudatus</name>
    <name type="common">Priapulid worm</name>
    <dbReference type="NCBI Taxonomy" id="37621"/>
    <lineage>
        <taxon>Eukaryota</taxon>
        <taxon>Metazoa</taxon>
        <taxon>Ecdysozoa</taxon>
        <taxon>Scalidophora</taxon>
        <taxon>Priapulida</taxon>
        <taxon>Priapulimorpha</taxon>
        <taxon>Priapulimorphida</taxon>
        <taxon>Priapulidae</taxon>
        <taxon>Priapulus</taxon>
    </lineage>
</organism>
<keyword evidence="1" id="KW-0430">Lectin</keyword>
<dbReference type="PROSITE" id="PS51304">
    <property type="entry name" value="GALECTIN"/>
    <property type="match status" value="1"/>
</dbReference>
<name>A0ABM1EHW9_PRICU</name>
<reference evidence="4" key="1">
    <citation type="submission" date="2025-08" db="UniProtKB">
        <authorList>
            <consortium name="RefSeq"/>
        </authorList>
    </citation>
    <scope>IDENTIFICATION</scope>
</reference>
<proteinExistence type="predicted"/>
<evidence type="ECO:0000259" key="2">
    <source>
        <dbReference type="PROSITE" id="PS51304"/>
    </source>
</evidence>
<evidence type="ECO:0000313" key="4">
    <source>
        <dbReference type="RefSeq" id="XP_014671790.1"/>
    </source>
</evidence>
<protein>
    <submittedName>
        <fullName evidence="4">Uncharacterized protein LOC106812426</fullName>
    </submittedName>
</protein>
<dbReference type="InterPro" id="IPR013320">
    <property type="entry name" value="ConA-like_dom_sf"/>
</dbReference>
<gene>
    <name evidence="4" type="primary">LOC106812426</name>
</gene>
<keyword evidence="3" id="KW-1185">Reference proteome</keyword>
<dbReference type="Proteomes" id="UP000695022">
    <property type="component" value="Unplaced"/>
</dbReference>